<evidence type="ECO:0000256" key="1">
    <source>
        <dbReference type="SAM" id="MobiDB-lite"/>
    </source>
</evidence>
<feature type="compositionally biased region" description="Low complexity" evidence="1">
    <location>
        <begin position="157"/>
        <end position="170"/>
    </location>
</feature>
<evidence type="ECO:0000313" key="2">
    <source>
        <dbReference type="EMBL" id="KAH8021010.1"/>
    </source>
</evidence>
<feature type="region of interest" description="Disordered" evidence="1">
    <location>
        <begin position="134"/>
        <end position="205"/>
    </location>
</feature>
<comment type="caution">
    <text evidence="2">The sequence shown here is derived from an EMBL/GenBank/DDBJ whole genome shotgun (WGS) entry which is preliminary data.</text>
</comment>
<reference evidence="2" key="2">
    <citation type="submission" date="2021-09" db="EMBL/GenBank/DDBJ databases">
        <authorList>
            <person name="Jia N."/>
            <person name="Wang J."/>
            <person name="Shi W."/>
            <person name="Du L."/>
            <person name="Sun Y."/>
            <person name="Zhan W."/>
            <person name="Jiang J."/>
            <person name="Wang Q."/>
            <person name="Zhang B."/>
            <person name="Ji P."/>
            <person name="Sakyi L.B."/>
            <person name="Cui X."/>
            <person name="Yuan T."/>
            <person name="Jiang B."/>
            <person name="Yang W."/>
            <person name="Lam T.T.-Y."/>
            <person name="Chang Q."/>
            <person name="Ding S."/>
            <person name="Wang X."/>
            <person name="Zhu J."/>
            <person name="Ruan X."/>
            <person name="Zhao L."/>
            <person name="Wei J."/>
            <person name="Que T."/>
            <person name="Du C."/>
            <person name="Cheng J."/>
            <person name="Dai P."/>
            <person name="Han X."/>
            <person name="Huang E."/>
            <person name="Gao Y."/>
            <person name="Liu J."/>
            <person name="Shao H."/>
            <person name="Ye R."/>
            <person name="Li L."/>
            <person name="Wei W."/>
            <person name="Wang X."/>
            <person name="Wang C."/>
            <person name="Huo Q."/>
            <person name="Li W."/>
            <person name="Guo W."/>
            <person name="Chen H."/>
            <person name="Chen S."/>
            <person name="Zhou L."/>
            <person name="Zhou L."/>
            <person name="Ni X."/>
            <person name="Tian J."/>
            <person name="Zhou Y."/>
            <person name="Sheng Y."/>
            <person name="Liu T."/>
            <person name="Pan Y."/>
            <person name="Xia L."/>
            <person name="Li J."/>
            <person name="Zhao F."/>
            <person name="Cao W."/>
        </authorList>
    </citation>
    <scope>NUCLEOTIDE SEQUENCE</scope>
    <source>
        <strain evidence="2">Rmic-2018</strain>
        <tissue evidence="2">Larvae</tissue>
    </source>
</reference>
<protein>
    <submittedName>
        <fullName evidence="2">Uncharacterized protein</fullName>
    </submittedName>
</protein>
<name>A0A9J6DG85_RHIMP</name>
<proteinExistence type="predicted"/>
<organism evidence="2 3">
    <name type="scientific">Rhipicephalus microplus</name>
    <name type="common">Cattle tick</name>
    <name type="synonym">Boophilus microplus</name>
    <dbReference type="NCBI Taxonomy" id="6941"/>
    <lineage>
        <taxon>Eukaryota</taxon>
        <taxon>Metazoa</taxon>
        <taxon>Ecdysozoa</taxon>
        <taxon>Arthropoda</taxon>
        <taxon>Chelicerata</taxon>
        <taxon>Arachnida</taxon>
        <taxon>Acari</taxon>
        <taxon>Parasitiformes</taxon>
        <taxon>Ixodida</taxon>
        <taxon>Ixodoidea</taxon>
        <taxon>Ixodidae</taxon>
        <taxon>Rhipicephalinae</taxon>
        <taxon>Rhipicephalus</taxon>
        <taxon>Boophilus</taxon>
    </lineage>
</organism>
<gene>
    <name evidence="2" type="ORF">HPB51_011789</name>
</gene>
<reference evidence="2" key="1">
    <citation type="journal article" date="2020" name="Cell">
        <title>Large-Scale Comparative Analyses of Tick Genomes Elucidate Their Genetic Diversity and Vector Capacities.</title>
        <authorList>
            <consortium name="Tick Genome and Microbiome Consortium (TIGMIC)"/>
            <person name="Jia N."/>
            <person name="Wang J."/>
            <person name="Shi W."/>
            <person name="Du L."/>
            <person name="Sun Y."/>
            <person name="Zhan W."/>
            <person name="Jiang J.F."/>
            <person name="Wang Q."/>
            <person name="Zhang B."/>
            <person name="Ji P."/>
            <person name="Bell-Sakyi L."/>
            <person name="Cui X.M."/>
            <person name="Yuan T.T."/>
            <person name="Jiang B.G."/>
            <person name="Yang W.F."/>
            <person name="Lam T.T."/>
            <person name="Chang Q.C."/>
            <person name="Ding S.J."/>
            <person name="Wang X.J."/>
            <person name="Zhu J.G."/>
            <person name="Ruan X.D."/>
            <person name="Zhao L."/>
            <person name="Wei J.T."/>
            <person name="Ye R.Z."/>
            <person name="Que T.C."/>
            <person name="Du C.H."/>
            <person name="Zhou Y.H."/>
            <person name="Cheng J.X."/>
            <person name="Dai P.F."/>
            <person name="Guo W.B."/>
            <person name="Han X.H."/>
            <person name="Huang E.J."/>
            <person name="Li L.F."/>
            <person name="Wei W."/>
            <person name="Gao Y.C."/>
            <person name="Liu J.Z."/>
            <person name="Shao H.Z."/>
            <person name="Wang X."/>
            <person name="Wang C.C."/>
            <person name="Yang T.C."/>
            <person name="Huo Q.B."/>
            <person name="Li W."/>
            <person name="Chen H.Y."/>
            <person name="Chen S.E."/>
            <person name="Zhou L.G."/>
            <person name="Ni X.B."/>
            <person name="Tian J.H."/>
            <person name="Sheng Y."/>
            <person name="Liu T."/>
            <person name="Pan Y.S."/>
            <person name="Xia L.Y."/>
            <person name="Li J."/>
            <person name="Zhao F."/>
            <person name="Cao W.C."/>
        </authorList>
    </citation>
    <scope>NUCLEOTIDE SEQUENCE</scope>
    <source>
        <strain evidence="2">Rmic-2018</strain>
    </source>
</reference>
<feature type="compositionally biased region" description="Gly residues" evidence="1">
    <location>
        <begin position="171"/>
        <end position="186"/>
    </location>
</feature>
<accession>A0A9J6DG85</accession>
<feature type="region of interest" description="Disordered" evidence="1">
    <location>
        <begin position="82"/>
        <end position="101"/>
    </location>
</feature>
<sequence length="205" mass="22055">MRALARRRGTGFLRRYSCSPSSRNKIKGRETRAVVSTSSPPRSLQPLTCRPSCQPIDALTETRATCRRCRRFLGDDVAVVSSKQNQQVTRERALDTASSTQKVLEAKPHAKAAAAQWSRRLLSLSRFTLAHAQDDRRYRRARPGPKSSEERLPPKAAPAAKSQDAKAGQAGRAGRGGGSGGTGGGQPSNYRGHLFAPPAEAAGPP</sequence>
<dbReference type="Proteomes" id="UP000821866">
    <property type="component" value="Chromosome 7"/>
</dbReference>
<evidence type="ECO:0000313" key="3">
    <source>
        <dbReference type="Proteomes" id="UP000821866"/>
    </source>
</evidence>
<dbReference type="EMBL" id="JABSTU010000009">
    <property type="protein sequence ID" value="KAH8021010.1"/>
    <property type="molecule type" value="Genomic_DNA"/>
</dbReference>
<dbReference type="AlphaFoldDB" id="A0A9J6DG85"/>
<keyword evidence="3" id="KW-1185">Reference proteome</keyword>